<evidence type="ECO:0000256" key="4">
    <source>
        <dbReference type="RuleBase" id="RU363090"/>
    </source>
</evidence>
<feature type="compositionally biased region" description="Low complexity" evidence="5">
    <location>
        <begin position="278"/>
        <end position="309"/>
    </location>
</feature>
<dbReference type="SUPFAM" id="SSF56104">
    <property type="entry name" value="SAICAR synthase-like"/>
    <property type="match status" value="1"/>
</dbReference>
<feature type="compositionally biased region" description="Basic and acidic residues" evidence="5">
    <location>
        <begin position="926"/>
        <end position="963"/>
    </location>
</feature>
<dbReference type="GO" id="GO:0000824">
    <property type="term" value="F:inositol-1,4,5,6-tetrakisphosphate 3-kinase activity"/>
    <property type="evidence" value="ECO:0007669"/>
    <property type="project" value="TreeGrafter"/>
</dbReference>
<sequence>MDRLDEEALAVVQGKRKREGQRDQIEEVGATVGEPRVPPRGREEKMLIHPSFNPSLNSNKPTCNSLSPSSFFPVKRVAPDVLLLMFSPHRLSENAAHAVPVSEPESESVPCALSDTSVAGTGAVTDSRVVVGPNHEYDDVDDTDTDAHQGSRCGQPPAVAVADPIVDNITTTTHTSPFLPPPSADKVPNNVPDSDPDPDLDPVPDFDSPSDSHYVPHGDANARDTLDQTDTVPIASASTSASSNKKPRGPGPIPRQSGPSLLTQALASARGITNLKQSKSFSPSTTTTTTTTTISPVTSSSTATLTTTSVPGVRQSNLNKTASPPATISTSASPSARLSPSSLTGPPSAPATFASQYDRDSTSYPFDSYHHNVPAQRTAPRPLTRATSESINMGSSTATTTMTSLAPREAASVPSSFNHSTLATLRGALDHREMDGSRGKTSTSLDLERQSVDSYHPPITTYTADLNDRPAQFETCSPTKTPVPTRTEDVRNAQARPVPWGKLPPHWTSNGTEKNEKIWSIGSAEGHEEDGLVEKSVTEAMAGVEHNARSRKSSYSLRFFKEGLPPEEKLRRKDAKTPKEKLPALEEGRQHASREAPQSATSDKDLTPTRPPPEDREASFVLSDPLDEHPIISTSPSDGYFSLPVSQSLDSEDITPLQVQPSSQTKHGHEQTRLVEPVCSVGPTPATDAEGTPEPEVVDARRDSADSAHTEVGSREDGEADESGEEKISSAVFLPHQEAQKSGVSEPQDRIAARSIRVRSLSQSNQRPWLVKADEPEPEAIDEKDEPPFGISRHASREALTLTRGDLIPARGEEGAVIEEEITVTTDSLKQPQIVSQYEDHVHDHQHDPQEPLEAIELIPYKHQVGGHTTLWRFSRRAVCKQLNNRENEFYETIERYHRDLLPFLPRYIGVLNVTFQKQARRKSTSKKDEAAAAERKKAQEKLEACRHELEQSEEQAKPERPTGRVISQSLASSNIPVPTVTFDDNRHILPRNLLQPMPLPREYRRQSISTSTLSNRCVPSSGTSSRPTLDERPNSWGATMVNKRLRNEVFNDAFLKEPVKIHRHRRPHQRSIPRPTLQRLLRSTNSDPALIKSDSPFMHEHDTDTPCPSERKISHHYSHSDLGPGMDEFVQSEPEQAPEEVKDVTGTSAPEPETLKDNPLAAKKKRRYSAGGLRRKPEDVRESRGDLKYFEEADDAGYKGDNEDKPRRHSKAHHEGHHSSEANGAHHHSQYLEHLKPEHEFAIESTEPAPVLDDVASEFAKIPRPVNPKEAKSQKDRVEYFLLLEDLTSGMKRPCMMDLKMGTRQYGVEATPKKQKSQTEKCRNTTSAELGVRICGLQVWNAQKQTYDFQDKYYGRKLKAGNEFQGALQKFLYDGQDLHSILRHIPVVLKKLGQLEQIVSKLGGYRFYAASLLMFYDGDTSEDDDYETAYESTTDCATDTEETPRKKAKNKREIDFKIADFANSVTPFDNIDDKPCPPQNPGQPDGGFLKGLRSLRRYFLQIQRDVRQELGLDPYGRFSSHMDYAGDFDVEHGVASL</sequence>
<feature type="compositionally biased region" description="Basic and acidic residues" evidence="5">
    <location>
        <begin position="214"/>
        <end position="226"/>
    </location>
</feature>
<dbReference type="STRING" id="36050.A0A1B8B4W1"/>
<feature type="region of interest" description="Disordered" evidence="5">
    <location>
        <begin position="170"/>
        <end position="259"/>
    </location>
</feature>
<dbReference type="Gene3D" id="3.30.470.160">
    <property type="entry name" value="Inositol polyphosphate kinase"/>
    <property type="match status" value="1"/>
</dbReference>
<keyword evidence="3 4" id="KW-0418">Kinase</keyword>
<dbReference type="EMBL" id="LYXU01000001">
    <property type="protein sequence ID" value="OBS27749.1"/>
    <property type="molecule type" value="Genomic_DNA"/>
</dbReference>
<comment type="similarity">
    <text evidence="1 4">Belongs to the inositol phosphokinase (IPK) family.</text>
</comment>
<keyword evidence="2 4" id="KW-0808">Transferase</keyword>
<dbReference type="Pfam" id="PF03770">
    <property type="entry name" value="IPK"/>
    <property type="match status" value="1"/>
</dbReference>
<name>A0A1B8B4W1_FUSPO</name>
<feature type="compositionally biased region" description="Low complexity" evidence="5">
    <location>
        <begin position="321"/>
        <end position="344"/>
    </location>
</feature>
<dbReference type="EC" id="2.7.-.-" evidence="4"/>
<evidence type="ECO:0000256" key="1">
    <source>
        <dbReference type="ARBA" id="ARBA00007374"/>
    </source>
</evidence>
<feature type="region of interest" description="Disordered" evidence="5">
    <location>
        <begin position="1063"/>
        <end position="1227"/>
    </location>
</feature>
<feature type="compositionally biased region" description="Basic and acidic residues" evidence="5">
    <location>
        <begin position="566"/>
        <end position="594"/>
    </location>
</feature>
<feature type="compositionally biased region" description="Basic residues" evidence="5">
    <location>
        <begin position="1063"/>
        <end position="1072"/>
    </location>
</feature>
<dbReference type="GO" id="GO:0046854">
    <property type="term" value="P:phosphatidylinositol phosphate biosynthetic process"/>
    <property type="evidence" value="ECO:0007669"/>
    <property type="project" value="TreeGrafter"/>
</dbReference>
<dbReference type="GO" id="GO:0008440">
    <property type="term" value="F:inositol-1,4,5-trisphosphate 3-kinase activity"/>
    <property type="evidence" value="ECO:0007669"/>
    <property type="project" value="TreeGrafter"/>
</dbReference>
<feature type="compositionally biased region" description="Basic and acidic residues" evidence="5">
    <location>
        <begin position="1098"/>
        <end position="1113"/>
    </location>
</feature>
<feature type="compositionally biased region" description="Basic residues" evidence="5">
    <location>
        <begin position="1208"/>
        <end position="1217"/>
    </location>
</feature>
<evidence type="ECO:0000256" key="3">
    <source>
        <dbReference type="ARBA" id="ARBA00022777"/>
    </source>
</evidence>
<comment type="caution">
    <text evidence="6">The sequence shown here is derived from an EMBL/GenBank/DDBJ whole genome shotgun (WGS) entry which is preliminary data.</text>
</comment>
<evidence type="ECO:0000256" key="5">
    <source>
        <dbReference type="SAM" id="MobiDB-lite"/>
    </source>
</evidence>
<dbReference type="GO" id="GO:0005737">
    <property type="term" value="C:cytoplasm"/>
    <property type="evidence" value="ECO:0007669"/>
    <property type="project" value="TreeGrafter"/>
</dbReference>
<feature type="region of interest" description="Disordered" evidence="5">
    <location>
        <begin position="131"/>
        <end position="158"/>
    </location>
</feature>
<dbReference type="GO" id="GO:0005634">
    <property type="term" value="C:nucleus"/>
    <property type="evidence" value="ECO:0007669"/>
    <property type="project" value="TreeGrafter"/>
</dbReference>
<dbReference type="InterPro" id="IPR005522">
    <property type="entry name" value="IPK"/>
</dbReference>
<evidence type="ECO:0000313" key="6">
    <source>
        <dbReference type="EMBL" id="OBS27749.1"/>
    </source>
</evidence>
<feature type="region of interest" description="Disordered" evidence="5">
    <location>
        <begin position="12"/>
        <end position="43"/>
    </location>
</feature>
<feature type="compositionally biased region" description="Basic and acidic residues" evidence="5">
    <location>
        <begin position="602"/>
        <end position="618"/>
    </location>
</feature>
<dbReference type="PANTHER" id="PTHR12400">
    <property type="entry name" value="INOSITOL POLYPHOSPHATE KINASE"/>
    <property type="match status" value="1"/>
</dbReference>
<gene>
    <name evidence="6" type="ORF">FPOA_01692</name>
</gene>
<dbReference type="GO" id="GO:0032958">
    <property type="term" value="P:inositol phosphate biosynthetic process"/>
    <property type="evidence" value="ECO:0007669"/>
    <property type="project" value="InterPro"/>
</dbReference>
<feature type="compositionally biased region" description="Polar residues" evidence="5">
    <location>
        <begin position="385"/>
        <end position="394"/>
    </location>
</feature>
<organism evidence="6 7">
    <name type="scientific">Fusarium poae</name>
    <dbReference type="NCBI Taxonomy" id="36050"/>
    <lineage>
        <taxon>Eukaryota</taxon>
        <taxon>Fungi</taxon>
        <taxon>Dikarya</taxon>
        <taxon>Ascomycota</taxon>
        <taxon>Pezizomycotina</taxon>
        <taxon>Sordariomycetes</taxon>
        <taxon>Hypocreomycetidae</taxon>
        <taxon>Hypocreales</taxon>
        <taxon>Nectriaceae</taxon>
        <taxon>Fusarium</taxon>
    </lineage>
</organism>
<protein>
    <recommendedName>
        <fullName evidence="4">Kinase</fullName>
        <ecNumber evidence="4">2.7.-.-</ecNumber>
    </recommendedName>
</protein>
<feature type="region of interest" description="Disordered" evidence="5">
    <location>
        <begin position="273"/>
        <end position="417"/>
    </location>
</feature>
<keyword evidence="7" id="KW-1185">Reference proteome</keyword>
<dbReference type="PANTHER" id="PTHR12400:SF21">
    <property type="entry name" value="KINASE"/>
    <property type="match status" value="1"/>
</dbReference>
<evidence type="ECO:0000313" key="7">
    <source>
        <dbReference type="Proteomes" id="UP000091967"/>
    </source>
</evidence>
<feature type="region of interest" description="Disordered" evidence="5">
    <location>
        <begin position="1009"/>
        <end position="1036"/>
    </location>
</feature>
<evidence type="ECO:0000256" key="2">
    <source>
        <dbReference type="ARBA" id="ARBA00022679"/>
    </source>
</evidence>
<dbReference type="Proteomes" id="UP000091967">
    <property type="component" value="Unassembled WGS sequence"/>
</dbReference>
<feature type="region of interest" description="Disordered" evidence="5">
    <location>
        <begin position="919"/>
        <end position="964"/>
    </location>
</feature>
<feature type="compositionally biased region" description="Polar residues" evidence="5">
    <location>
        <begin position="1009"/>
        <end position="1028"/>
    </location>
</feature>
<proteinExistence type="inferred from homology"/>
<reference evidence="6 7" key="1">
    <citation type="submission" date="2016-06" db="EMBL/GenBank/DDBJ databases">
        <title>Living apart together: crosstalk between the core and supernumerary genomes in a fungal plant pathogen.</title>
        <authorList>
            <person name="Vanheule A."/>
            <person name="Audenaert K."/>
            <person name="Warris S."/>
            <person name="Van De Geest H."/>
            <person name="Schijlen E."/>
            <person name="Hofte M."/>
            <person name="De Saeger S."/>
            <person name="Haesaert G."/>
            <person name="Waalwijk C."/>
            <person name="Van Der Lee T."/>
        </authorList>
    </citation>
    <scope>NUCLEOTIDE SEQUENCE [LARGE SCALE GENOMIC DNA]</scope>
    <source>
        <strain evidence="6 7">2516</strain>
    </source>
</reference>
<feature type="region of interest" description="Disordered" evidence="5">
    <location>
        <begin position="566"/>
        <end position="750"/>
    </location>
</feature>
<dbReference type="OMA" id="WGATMVN"/>
<feature type="compositionally biased region" description="Basic and acidic residues" evidence="5">
    <location>
        <begin position="698"/>
        <end position="717"/>
    </location>
</feature>
<dbReference type="InterPro" id="IPR038286">
    <property type="entry name" value="IPK_sf"/>
</dbReference>
<accession>A0A1B8B4W1</accession>
<feature type="compositionally biased region" description="Low complexity" evidence="5">
    <location>
        <begin position="395"/>
        <end position="404"/>
    </location>
</feature>
<feature type="compositionally biased region" description="Acidic residues" evidence="5">
    <location>
        <begin position="194"/>
        <end position="204"/>
    </location>
</feature>
<feature type="compositionally biased region" description="Basic and acidic residues" evidence="5">
    <location>
        <begin position="1176"/>
        <end position="1207"/>
    </location>
</feature>